<dbReference type="GO" id="GO:0008610">
    <property type="term" value="P:lipid biosynthetic process"/>
    <property type="evidence" value="ECO:0007669"/>
    <property type="project" value="UniProtKB-ARBA"/>
</dbReference>
<dbReference type="Proteomes" id="UP000176087">
    <property type="component" value="Unassembled WGS sequence"/>
</dbReference>
<dbReference type="PATRIC" id="fig|933944.5.peg.2018"/>
<gene>
    <name evidence="2" type="ORF">AN215_03325</name>
</gene>
<dbReference type="EMBL" id="LJGT01000037">
    <property type="protein sequence ID" value="OEU91586.1"/>
    <property type="molecule type" value="Genomic_DNA"/>
</dbReference>
<protein>
    <recommendedName>
        <fullName evidence="1">Condensation domain-containing protein</fullName>
    </recommendedName>
</protein>
<dbReference type="SUPFAM" id="SSF52777">
    <property type="entry name" value="CoA-dependent acyltransferases"/>
    <property type="match status" value="2"/>
</dbReference>
<sequence length="470" mass="51863">MRPGLLREWKLDAASFHEAAGAADGTTPPSYNQEWHLKYVSKLAERGIRIPMWMGFVFEISGSLRTEMFRETLRVCAERHETLRSAFRVRDGRTECFTVAPERLRVKDEILGDFAGGDEMCLWLQERIDDATDAFCRPSYVVETVERVDSTTVIVALDHAHTDGLSVMTAVQEWQDLYAAVAGGRTVEHQQVGSYVDFGVAERAAAESVGSDDPAVGCWRRFIETGGEGLLRFPLDLGVAEGELLPHTKLDVRLLDGPAAEAVEEACHGAGGGFLAGLLAAFAIVTHQITGDPVYRTVMPWHTRSRPEWLRSMGWYVGIGPVEIDLSAAESFRDVVRSAQRSAVTAQLLSRTPIARIAQLLGIEDELEQRMPEVFPFVSFTDMRVIPGTLRWSEWNARPLVRMKTRGNRVNTWIHRTHEGVWVTARYPGTETADAGVACYANGVRKVLQTVAQTGDYVLGGCPTTAGGAA</sequence>
<dbReference type="Gene3D" id="3.30.559.30">
    <property type="entry name" value="Nonribosomal peptide synthetase, condensation domain"/>
    <property type="match status" value="1"/>
</dbReference>
<proteinExistence type="predicted"/>
<accession>A0A1E7JRW4</accession>
<evidence type="ECO:0000313" key="3">
    <source>
        <dbReference type="Proteomes" id="UP000176087"/>
    </source>
</evidence>
<dbReference type="Pfam" id="PF00668">
    <property type="entry name" value="Condensation"/>
    <property type="match status" value="1"/>
</dbReference>
<keyword evidence="3" id="KW-1185">Reference proteome</keyword>
<comment type="caution">
    <text evidence="2">The sequence shown here is derived from an EMBL/GenBank/DDBJ whole genome shotgun (WGS) entry which is preliminary data.</text>
</comment>
<dbReference type="InterPro" id="IPR001242">
    <property type="entry name" value="Condensation_dom"/>
</dbReference>
<evidence type="ECO:0000313" key="2">
    <source>
        <dbReference type="EMBL" id="OEU91586.1"/>
    </source>
</evidence>
<dbReference type="STRING" id="933944.AN215_03325"/>
<dbReference type="GO" id="GO:0003824">
    <property type="term" value="F:catalytic activity"/>
    <property type="evidence" value="ECO:0007669"/>
    <property type="project" value="InterPro"/>
</dbReference>
<organism evidence="2 3">
    <name type="scientific">Streptomyces abyssalis</name>
    <dbReference type="NCBI Taxonomy" id="933944"/>
    <lineage>
        <taxon>Bacteria</taxon>
        <taxon>Bacillati</taxon>
        <taxon>Actinomycetota</taxon>
        <taxon>Actinomycetes</taxon>
        <taxon>Kitasatosporales</taxon>
        <taxon>Streptomycetaceae</taxon>
        <taxon>Streptomyces</taxon>
    </lineage>
</organism>
<dbReference type="Gene3D" id="3.30.559.10">
    <property type="entry name" value="Chloramphenicol acetyltransferase-like domain"/>
    <property type="match status" value="1"/>
</dbReference>
<evidence type="ECO:0000259" key="1">
    <source>
        <dbReference type="Pfam" id="PF00668"/>
    </source>
</evidence>
<dbReference type="InterPro" id="IPR023213">
    <property type="entry name" value="CAT-like_dom_sf"/>
</dbReference>
<feature type="domain" description="Condensation" evidence="1">
    <location>
        <begin position="54"/>
        <end position="366"/>
    </location>
</feature>
<name>A0A1E7JRW4_9ACTN</name>
<reference evidence="2 3" key="1">
    <citation type="journal article" date="2016" name="Front. Microbiol.">
        <title>Comparative Genomics Analysis of Streptomyces Species Reveals Their Adaptation to the Marine Environment and Their Diversity at the Genomic Level.</title>
        <authorList>
            <person name="Tian X."/>
            <person name="Zhang Z."/>
            <person name="Yang T."/>
            <person name="Chen M."/>
            <person name="Li J."/>
            <person name="Chen F."/>
            <person name="Yang J."/>
            <person name="Li W."/>
            <person name="Zhang B."/>
            <person name="Zhang Z."/>
            <person name="Wu J."/>
            <person name="Zhang C."/>
            <person name="Long L."/>
            <person name="Xiao J."/>
        </authorList>
    </citation>
    <scope>NUCLEOTIDE SEQUENCE [LARGE SCALE GENOMIC DNA]</scope>
    <source>
        <strain evidence="2 3">SCSIO 10390</strain>
    </source>
</reference>
<dbReference type="AlphaFoldDB" id="A0A1E7JRW4"/>